<evidence type="ECO:0000313" key="1">
    <source>
        <dbReference type="EMBL" id="LAA79037.1"/>
    </source>
</evidence>
<sequence>MEPLLLPEQKKVETAEQLSILNRDGPNLKTPNIVVILQVLAPEANANVVNMAWNEKPIVCAPGKKKVVYAVFILGQQKVIIRISHWQKINKARGAHFYSLCSRQIHRNDERRRRENIASLLSGAG</sequence>
<dbReference type="EMBL" id="IACK01075796">
    <property type="protein sequence ID" value="LAA79037.1"/>
    <property type="molecule type" value="Transcribed_RNA"/>
</dbReference>
<name>A0A2D4I494_MICLE</name>
<protein>
    <submittedName>
        <fullName evidence="1">Uncharacterized protein</fullName>
    </submittedName>
</protein>
<dbReference type="AlphaFoldDB" id="A0A2D4I494"/>
<reference evidence="1" key="1">
    <citation type="submission" date="2017-07" db="EMBL/GenBank/DDBJ databases">
        <authorList>
            <person name="Mikheyev A."/>
            <person name="Grau M."/>
        </authorList>
    </citation>
    <scope>NUCLEOTIDE SEQUENCE</scope>
    <source>
        <tissue evidence="1">Venom_gland</tissue>
    </source>
</reference>
<reference evidence="1" key="2">
    <citation type="submission" date="2017-11" db="EMBL/GenBank/DDBJ databases">
        <title>Coralsnake Venomics: Analyses of Venom Gland Transcriptomes and Proteomes of Six Brazilian Taxa.</title>
        <authorList>
            <person name="Aird S.D."/>
            <person name="Jorge da Silva N."/>
            <person name="Qiu L."/>
            <person name="Villar-Briones A."/>
            <person name="Aparecida-Saddi V."/>
            <person name="Campos-Telles M.P."/>
            <person name="Grau M."/>
            <person name="Mikheyev A.S."/>
        </authorList>
    </citation>
    <scope>NUCLEOTIDE SEQUENCE</scope>
    <source>
        <tissue evidence="1">Venom_gland</tissue>
    </source>
</reference>
<organism evidence="1">
    <name type="scientific">Micrurus lemniscatus lemniscatus</name>
    <dbReference type="NCBI Taxonomy" id="129467"/>
    <lineage>
        <taxon>Eukaryota</taxon>
        <taxon>Metazoa</taxon>
        <taxon>Chordata</taxon>
        <taxon>Craniata</taxon>
        <taxon>Vertebrata</taxon>
        <taxon>Euteleostomi</taxon>
        <taxon>Lepidosauria</taxon>
        <taxon>Squamata</taxon>
        <taxon>Bifurcata</taxon>
        <taxon>Unidentata</taxon>
        <taxon>Episquamata</taxon>
        <taxon>Toxicofera</taxon>
        <taxon>Serpentes</taxon>
        <taxon>Colubroidea</taxon>
        <taxon>Elapidae</taxon>
        <taxon>Elapinae</taxon>
        <taxon>Micrurus</taxon>
    </lineage>
</organism>
<accession>A0A2D4I494</accession>
<proteinExistence type="predicted"/>